<name>A0A2M7QG21_9BACT</name>
<keyword evidence="2 5" id="KW-0812">Transmembrane</keyword>
<dbReference type="GO" id="GO:0016020">
    <property type="term" value="C:membrane"/>
    <property type="evidence" value="ECO:0007669"/>
    <property type="project" value="UniProtKB-SubCell"/>
</dbReference>
<evidence type="ECO:0000313" key="6">
    <source>
        <dbReference type="EMBL" id="PIY70911.1"/>
    </source>
</evidence>
<feature type="non-terminal residue" evidence="6">
    <location>
        <position position="1"/>
    </location>
</feature>
<organism evidence="6 7">
    <name type="scientific">Candidatus Roizmanbacteria bacterium CG_4_10_14_0_8_um_filter_35_28</name>
    <dbReference type="NCBI Taxonomy" id="1974827"/>
    <lineage>
        <taxon>Bacteria</taxon>
        <taxon>Candidatus Roizmaniibacteriota</taxon>
    </lineage>
</organism>
<dbReference type="PANTHER" id="PTHR11040:SF205">
    <property type="entry name" value="ZINC TRANSPORTER ZUPT"/>
    <property type="match status" value="1"/>
</dbReference>
<evidence type="ECO:0000256" key="2">
    <source>
        <dbReference type="ARBA" id="ARBA00022692"/>
    </source>
</evidence>
<reference evidence="7" key="1">
    <citation type="submission" date="2017-09" db="EMBL/GenBank/DDBJ databases">
        <title>Depth-based differentiation of microbial function through sediment-hosted aquifers and enrichment of novel symbionts in the deep terrestrial subsurface.</title>
        <authorList>
            <person name="Probst A.J."/>
            <person name="Ladd B."/>
            <person name="Jarett J.K."/>
            <person name="Geller-Mcgrath D.E."/>
            <person name="Sieber C.M.K."/>
            <person name="Emerson J.B."/>
            <person name="Anantharaman K."/>
            <person name="Thomas B.C."/>
            <person name="Malmstrom R."/>
            <person name="Stieglmeier M."/>
            <person name="Klingl A."/>
            <person name="Woyke T."/>
            <person name="Ryan C.M."/>
            <person name="Banfield J.F."/>
        </authorList>
    </citation>
    <scope>NUCLEOTIDE SEQUENCE [LARGE SCALE GENOMIC DNA]</scope>
</reference>
<dbReference type="Proteomes" id="UP000230344">
    <property type="component" value="Unassembled WGS sequence"/>
</dbReference>
<evidence type="ECO:0000256" key="5">
    <source>
        <dbReference type="SAM" id="Phobius"/>
    </source>
</evidence>
<feature type="transmembrane region" description="Helical" evidence="5">
    <location>
        <begin position="118"/>
        <end position="137"/>
    </location>
</feature>
<dbReference type="InterPro" id="IPR003689">
    <property type="entry name" value="ZIP"/>
</dbReference>
<keyword evidence="4 5" id="KW-0472">Membrane</keyword>
<evidence type="ECO:0000256" key="4">
    <source>
        <dbReference type="ARBA" id="ARBA00023136"/>
    </source>
</evidence>
<proteinExistence type="predicted"/>
<gene>
    <name evidence="6" type="ORF">COY88_03070</name>
</gene>
<dbReference type="AlphaFoldDB" id="A0A2M7QG21"/>
<evidence type="ECO:0000256" key="1">
    <source>
        <dbReference type="ARBA" id="ARBA00004141"/>
    </source>
</evidence>
<comment type="caution">
    <text evidence="6">The sequence shown here is derived from an EMBL/GenBank/DDBJ whole genome shotgun (WGS) entry which is preliminary data.</text>
</comment>
<sequence length="139" mass="15318">LIRANIMGFLSANVYFFIGVIVMAIIDFLLPYHYLEEKICRKQNIIDRKLLSTGFVVTLGLIIHNFPEGMAVFLSSFTNVRLGILLAIAIAIHNIPEGIAVAAPIYHATLNKSKAIKYAFISGMAEPLGAIISYLILKP</sequence>
<accession>A0A2M7QG21</accession>
<feature type="transmembrane region" description="Helical" evidence="5">
    <location>
        <begin position="82"/>
        <end position="106"/>
    </location>
</feature>
<dbReference type="PANTHER" id="PTHR11040">
    <property type="entry name" value="ZINC/IRON TRANSPORTER"/>
    <property type="match status" value="1"/>
</dbReference>
<evidence type="ECO:0000256" key="3">
    <source>
        <dbReference type="ARBA" id="ARBA00022989"/>
    </source>
</evidence>
<dbReference type="EMBL" id="PFLH01000055">
    <property type="protein sequence ID" value="PIY70911.1"/>
    <property type="molecule type" value="Genomic_DNA"/>
</dbReference>
<comment type="subcellular location">
    <subcellularLocation>
        <location evidence="1">Membrane</location>
        <topology evidence="1">Multi-pass membrane protein</topology>
    </subcellularLocation>
</comment>
<dbReference type="Pfam" id="PF02535">
    <property type="entry name" value="Zip"/>
    <property type="match status" value="1"/>
</dbReference>
<protein>
    <submittedName>
        <fullName evidence="6">Zinc transporter ZupT</fullName>
    </submittedName>
</protein>
<feature type="transmembrane region" description="Helical" evidence="5">
    <location>
        <begin position="6"/>
        <end position="30"/>
    </location>
</feature>
<dbReference type="GO" id="GO:0005385">
    <property type="term" value="F:zinc ion transmembrane transporter activity"/>
    <property type="evidence" value="ECO:0007669"/>
    <property type="project" value="TreeGrafter"/>
</dbReference>
<evidence type="ECO:0000313" key="7">
    <source>
        <dbReference type="Proteomes" id="UP000230344"/>
    </source>
</evidence>
<keyword evidence="3 5" id="KW-1133">Transmembrane helix</keyword>
<feature type="transmembrane region" description="Helical" evidence="5">
    <location>
        <begin position="50"/>
        <end position="67"/>
    </location>
</feature>